<evidence type="ECO:0000259" key="2">
    <source>
        <dbReference type="Pfam" id="PF13193"/>
    </source>
</evidence>
<dbReference type="InterPro" id="IPR020845">
    <property type="entry name" value="AMP-binding_CS"/>
</dbReference>
<dbReference type="NCBIfam" id="NF004837">
    <property type="entry name" value="PRK06187.1"/>
    <property type="match status" value="1"/>
</dbReference>
<sequence length="535" mass="58438">MAMMETPLNTWLLFGHAPRYFPDTEVITRFPDGRVHRYTYTDFGRRAQQLMHALDALGLGSGARVATLAWNSHRHLEAYWAVPCTGRVLHTLNLRLSPEDLAYIIGHAEDRAILVDPDLLPLLEKVHARGGLAGVRHLIVLGDTVPQTTLPDVIAYEELIAGRPTAYAPRGIDENAPLGLCYTSGTTGRPKGVVYTHRSTVLHAIAASSQAAMRIGPGECVLPVVPMFHANAWGVPYTATPYGAKQVFSSGPLDPAALVELMAAERVTIAAGVPTIWMSVADAMAARGGLPELKHLLCGGARPPRALIERYRRDFGIPLIQVWGMTETSPLASLAWPKEKMRDWDEQRVTDAVCTRAGLPLPGVQMEIRDEDGNPVPWDGESMGDLLVRGPWIAGSYLDGDGADAFTEDGWFRTGDIAVGSPHGYMVIADRAKDLIKSGGEWISSVDMESAVMALPEVAEAAVIAVPDEKWQERPLICVAARPGSTVTLDRVRDHLERSGFARWQLPDRIEVMDAIPRTGVGKFDKKSLRSRFDS</sequence>
<dbReference type="InterPro" id="IPR050237">
    <property type="entry name" value="ATP-dep_AMP-bd_enzyme"/>
</dbReference>
<dbReference type="Gene3D" id="3.40.50.12780">
    <property type="entry name" value="N-terminal domain of ligase-like"/>
    <property type="match status" value="1"/>
</dbReference>
<organism evidence="3 4">
    <name type="scientific">Streptomyces chiangmaiensis</name>
    <dbReference type="NCBI Taxonomy" id="766497"/>
    <lineage>
        <taxon>Bacteria</taxon>
        <taxon>Bacillati</taxon>
        <taxon>Actinomycetota</taxon>
        <taxon>Actinomycetes</taxon>
        <taxon>Kitasatosporales</taxon>
        <taxon>Streptomycetaceae</taxon>
        <taxon>Streptomyces</taxon>
    </lineage>
</organism>
<dbReference type="GO" id="GO:0016874">
    <property type="term" value="F:ligase activity"/>
    <property type="evidence" value="ECO:0007669"/>
    <property type="project" value="UniProtKB-KW"/>
</dbReference>
<reference evidence="3" key="1">
    <citation type="submission" date="2024-01" db="EMBL/GenBank/DDBJ databases">
        <title>First draft genome sequence data of TA4-1, the type strain of Gram-positive actinobacterium Streptomyces chiangmaiensis.</title>
        <authorList>
            <person name="Yasawong M."/>
            <person name="Nantapong N."/>
        </authorList>
    </citation>
    <scope>NUCLEOTIDE SEQUENCE</scope>
    <source>
        <strain evidence="3">TA4-1</strain>
    </source>
</reference>
<dbReference type="PROSITE" id="PS00455">
    <property type="entry name" value="AMP_BINDING"/>
    <property type="match status" value="1"/>
</dbReference>
<dbReference type="Gene3D" id="3.30.300.30">
    <property type="match status" value="1"/>
</dbReference>
<dbReference type="PANTHER" id="PTHR43767:SF11">
    <property type="entry name" value="MEDIUM-CHAIN-FATTY-ACID--COA LIGASE"/>
    <property type="match status" value="1"/>
</dbReference>
<protein>
    <submittedName>
        <fullName evidence="3">Long-chain fatty acid--CoA ligase</fullName>
    </submittedName>
</protein>
<dbReference type="Pfam" id="PF13193">
    <property type="entry name" value="AMP-binding_C"/>
    <property type="match status" value="1"/>
</dbReference>
<name>A0ABU7FUW0_9ACTN</name>
<dbReference type="Pfam" id="PF00501">
    <property type="entry name" value="AMP-binding"/>
    <property type="match status" value="1"/>
</dbReference>
<evidence type="ECO:0000313" key="3">
    <source>
        <dbReference type="EMBL" id="MED7826899.1"/>
    </source>
</evidence>
<dbReference type="PANTHER" id="PTHR43767">
    <property type="entry name" value="LONG-CHAIN-FATTY-ACID--COA LIGASE"/>
    <property type="match status" value="1"/>
</dbReference>
<dbReference type="InterPro" id="IPR000873">
    <property type="entry name" value="AMP-dep_synth/lig_dom"/>
</dbReference>
<proteinExistence type="predicted"/>
<comment type="caution">
    <text evidence="3">The sequence shown here is derived from an EMBL/GenBank/DDBJ whole genome shotgun (WGS) entry which is preliminary data.</text>
</comment>
<accession>A0ABU7FUW0</accession>
<dbReference type="Proteomes" id="UP001333996">
    <property type="component" value="Unassembled WGS sequence"/>
</dbReference>
<keyword evidence="4" id="KW-1185">Reference proteome</keyword>
<dbReference type="InterPro" id="IPR042099">
    <property type="entry name" value="ANL_N_sf"/>
</dbReference>
<dbReference type="CDD" id="cd12119">
    <property type="entry name" value="ttLC_FACS_AlkK_like"/>
    <property type="match status" value="1"/>
</dbReference>
<dbReference type="RefSeq" id="WP_329511289.1">
    <property type="nucleotide sequence ID" value="NZ_BAAAYZ010000080.1"/>
</dbReference>
<evidence type="ECO:0000313" key="4">
    <source>
        <dbReference type="Proteomes" id="UP001333996"/>
    </source>
</evidence>
<dbReference type="InterPro" id="IPR045851">
    <property type="entry name" value="AMP-bd_C_sf"/>
</dbReference>
<dbReference type="InterPro" id="IPR025110">
    <property type="entry name" value="AMP-bd_C"/>
</dbReference>
<gene>
    <name evidence="3" type="ORF">VXC91_34425</name>
</gene>
<feature type="domain" description="AMP-dependent synthetase/ligase" evidence="1">
    <location>
        <begin position="18"/>
        <end position="398"/>
    </location>
</feature>
<feature type="domain" description="AMP-binding enzyme C-terminal" evidence="2">
    <location>
        <begin position="448"/>
        <end position="523"/>
    </location>
</feature>
<dbReference type="EMBL" id="JAYWVC010000188">
    <property type="protein sequence ID" value="MED7826899.1"/>
    <property type="molecule type" value="Genomic_DNA"/>
</dbReference>
<dbReference type="SUPFAM" id="SSF56801">
    <property type="entry name" value="Acetyl-CoA synthetase-like"/>
    <property type="match status" value="1"/>
</dbReference>
<evidence type="ECO:0000259" key="1">
    <source>
        <dbReference type="Pfam" id="PF00501"/>
    </source>
</evidence>
<keyword evidence="3" id="KW-0436">Ligase</keyword>